<evidence type="ECO:0000256" key="1">
    <source>
        <dbReference type="SAM" id="MobiDB-lite"/>
    </source>
</evidence>
<dbReference type="AlphaFoldDB" id="A0A9W8I4J5"/>
<dbReference type="Pfam" id="PF10175">
    <property type="entry name" value="MPP6"/>
    <property type="match status" value="1"/>
</dbReference>
<reference evidence="2" key="1">
    <citation type="submission" date="2022-07" db="EMBL/GenBank/DDBJ databases">
        <title>Phylogenomic reconstructions and comparative analyses of Kickxellomycotina fungi.</title>
        <authorList>
            <person name="Reynolds N.K."/>
            <person name="Stajich J.E."/>
            <person name="Barry K."/>
            <person name="Grigoriev I.V."/>
            <person name="Crous P."/>
            <person name="Smith M.E."/>
        </authorList>
    </citation>
    <scope>NUCLEOTIDE SEQUENCE</scope>
    <source>
        <strain evidence="2">NRRL 1565</strain>
    </source>
</reference>
<gene>
    <name evidence="2" type="ORF">H4R20_001344</name>
</gene>
<evidence type="ECO:0000313" key="3">
    <source>
        <dbReference type="Proteomes" id="UP001140094"/>
    </source>
</evidence>
<dbReference type="Proteomes" id="UP001140094">
    <property type="component" value="Unassembled WGS sequence"/>
</dbReference>
<accession>A0A9W8I4J5</accession>
<keyword evidence="3" id="KW-1185">Reference proteome</keyword>
<feature type="region of interest" description="Disordered" evidence="1">
    <location>
        <begin position="91"/>
        <end position="154"/>
    </location>
</feature>
<sequence length="154" mass="17185">MKFMQRSEDRARADAEKKNEKRRIDESHWRATYTDDVVAEGKARARVVYETSYLKMPAGDTAVRGDGTTGYSSGDISDTIALGRRSFKSFNTRVEEESQESAIQQRSEHAAQSEDSMAIDDSALAETLSNGTKVSGTPASQQQERGSQTKRKRR</sequence>
<dbReference type="EMBL" id="JANBUO010000122">
    <property type="protein sequence ID" value="KAJ2807287.1"/>
    <property type="molecule type" value="Genomic_DNA"/>
</dbReference>
<name>A0A9W8I4J5_9FUNG</name>
<dbReference type="PANTHER" id="PTHR13582:SF0">
    <property type="entry name" value="M-PHASE PHOSPHOPROTEIN 6"/>
    <property type="match status" value="1"/>
</dbReference>
<comment type="caution">
    <text evidence="2">The sequence shown here is derived from an EMBL/GenBank/DDBJ whole genome shotgun (WGS) entry which is preliminary data.</text>
</comment>
<dbReference type="PANTHER" id="PTHR13582">
    <property type="entry name" value="M-PHASE PHOSPHOPROTEIN 6"/>
    <property type="match status" value="1"/>
</dbReference>
<dbReference type="InterPro" id="IPR019324">
    <property type="entry name" value="MPP6"/>
</dbReference>
<feature type="compositionally biased region" description="Polar residues" evidence="1">
    <location>
        <begin position="127"/>
        <end position="146"/>
    </location>
</feature>
<protein>
    <submittedName>
        <fullName evidence="2">Uncharacterized protein</fullName>
    </submittedName>
</protein>
<dbReference type="OrthoDB" id="20403at2759"/>
<feature type="region of interest" description="Disordered" evidence="1">
    <location>
        <begin position="1"/>
        <end position="24"/>
    </location>
</feature>
<evidence type="ECO:0000313" key="2">
    <source>
        <dbReference type="EMBL" id="KAJ2807287.1"/>
    </source>
</evidence>
<proteinExistence type="predicted"/>
<dbReference type="GO" id="GO:0000460">
    <property type="term" value="P:maturation of 5.8S rRNA"/>
    <property type="evidence" value="ECO:0007669"/>
    <property type="project" value="TreeGrafter"/>
</dbReference>
<organism evidence="2 3">
    <name type="scientific">Coemansia guatemalensis</name>
    <dbReference type="NCBI Taxonomy" id="2761395"/>
    <lineage>
        <taxon>Eukaryota</taxon>
        <taxon>Fungi</taxon>
        <taxon>Fungi incertae sedis</taxon>
        <taxon>Zoopagomycota</taxon>
        <taxon>Kickxellomycotina</taxon>
        <taxon>Kickxellomycetes</taxon>
        <taxon>Kickxellales</taxon>
        <taxon>Kickxellaceae</taxon>
        <taxon>Coemansia</taxon>
    </lineage>
</organism>